<dbReference type="Gene3D" id="1.50.40.10">
    <property type="entry name" value="Mitochondrial carrier domain"/>
    <property type="match status" value="1"/>
</dbReference>
<dbReference type="GO" id="GO:0015227">
    <property type="term" value="F:O-acyl-L-carnitine transmembrane transporter activity"/>
    <property type="evidence" value="ECO:0007669"/>
    <property type="project" value="TreeGrafter"/>
</dbReference>
<dbReference type="InterPro" id="IPR018108">
    <property type="entry name" value="MCP_transmembrane"/>
</dbReference>
<proteinExistence type="inferred from homology"/>
<dbReference type="AlphaFoldDB" id="A0A9D3TBQ5"/>
<dbReference type="GO" id="GO:0006839">
    <property type="term" value="P:mitochondrial transport"/>
    <property type="evidence" value="ECO:0007669"/>
    <property type="project" value="TreeGrafter"/>
</dbReference>
<name>A0A9D3TBQ5_MEGAT</name>
<feature type="repeat" description="Solcar" evidence="9">
    <location>
        <begin position="1"/>
        <end position="75"/>
    </location>
</feature>
<keyword evidence="8 9" id="KW-0472">Membrane</keyword>
<evidence type="ECO:0000256" key="4">
    <source>
        <dbReference type="ARBA" id="ARBA00022692"/>
    </source>
</evidence>
<sequence>MAGILNWVVALPPDVLKSNFQTAGEGWYCGLLDVLWELVQEEGVRVLYKGFSVVMLRAFPANATCFLGFEVAPKCLNWLAPDW</sequence>
<keyword evidence="5" id="KW-0677">Repeat</keyword>
<dbReference type="InterPro" id="IPR050567">
    <property type="entry name" value="Mitochondrial_Carrier"/>
</dbReference>
<dbReference type="PANTHER" id="PTHR45624:SF4">
    <property type="entry name" value="CONGESTED-LIKE TRACHEA PROTEIN-RELATED"/>
    <property type="match status" value="1"/>
</dbReference>
<dbReference type="SUPFAM" id="SSF103506">
    <property type="entry name" value="Mitochondrial carrier"/>
    <property type="match status" value="1"/>
</dbReference>
<gene>
    <name evidence="11" type="ORF">MATL_G00068560</name>
</gene>
<dbReference type="GO" id="GO:0031966">
    <property type="term" value="C:mitochondrial membrane"/>
    <property type="evidence" value="ECO:0007669"/>
    <property type="project" value="UniProtKB-SubCell"/>
</dbReference>
<keyword evidence="12" id="KW-1185">Reference proteome</keyword>
<protein>
    <submittedName>
        <fullName evidence="11">Uncharacterized protein</fullName>
    </submittedName>
</protein>
<keyword evidence="4 9" id="KW-0812">Transmembrane</keyword>
<evidence type="ECO:0000313" key="11">
    <source>
        <dbReference type="EMBL" id="KAG7477337.1"/>
    </source>
</evidence>
<evidence type="ECO:0000256" key="5">
    <source>
        <dbReference type="ARBA" id="ARBA00022737"/>
    </source>
</evidence>
<dbReference type="InterPro" id="IPR023395">
    <property type="entry name" value="MCP_dom_sf"/>
</dbReference>
<comment type="subcellular location">
    <subcellularLocation>
        <location evidence="1">Mitochondrion membrane</location>
        <topology evidence="1">Multi-pass membrane protein</topology>
    </subcellularLocation>
</comment>
<evidence type="ECO:0000256" key="7">
    <source>
        <dbReference type="ARBA" id="ARBA00023128"/>
    </source>
</evidence>
<evidence type="ECO:0000256" key="2">
    <source>
        <dbReference type="ARBA" id="ARBA00006375"/>
    </source>
</evidence>
<evidence type="ECO:0000256" key="6">
    <source>
        <dbReference type="ARBA" id="ARBA00022989"/>
    </source>
</evidence>
<evidence type="ECO:0000256" key="3">
    <source>
        <dbReference type="ARBA" id="ARBA00022448"/>
    </source>
</evidence>
<comment type="caution">
    <text evidence="11">The sequence shown here is derived from an EMBL/GenBank/DDBJ whole genome shotgun (WGS) entry which is preliminary data.</text>
</comment>
<keyword evidence="7" id="KW-0496">Mitochondrion</keyword>
<accession>A0A9D3TBQ5</accession>
<evidence type="ECO:0000256" key="10">
    <source>
        <dbReference type="RuleBase" id="RU000488"/>
    </source>
</evidence>
<dbReference type="GO" id="GO:1902603">
    <property type="term" value="P:carnitine transmembrane transport"/>
    <property type="evidence" value="ECO:0007669"/>
    <property type="project" value="TreeGrafter"/>
</dbReference>
<dbReference type="PROSITE" id="PS50920">
    <property type="entry name" value="SOLCAR"/>
    <property type="match status" value="1"/>
</dbReference>
<evidence type="ECO:0000256" key="9">
    <source>
        <dbReference type="PROSITE-ProRule" id="PRU00282"/>
    </source>
</evidence>
<keyword evidence="6" id="KW-1133">Transmembrane helix</keyword>
<dbReference type="PANTHER" id="PTHR45624">
    <property type="entry name" value="MITOCHONDRIAL BASIC AMINO ACIDS TRANSPORTER-RELATED"/>
    <property type="match status" value="1"/>
</dbReference>
<evidence type="ECO:0000256" key="1">
    <source>
        <dbReference type="ARBA" id="ARBA00004225"/>
    </source>
</evidence>
<organism evidence="11 12">
    <name type="scientific">Megalops atlanticus</name>
    <name type="common">Tarpon</name>
    <name type="synonym">Clupea gigantea</name>
    <dbReference type="NCBI Taxonomy" id="7932"/>
    <lineage>
        <taxon>Eukaryota</taxon>
        <taxon>Metazoa</taxon>
        <taxon>Chordata</taxon>
        <taxon>Craniata</taxon>
        <taxon>Vertebrata</taxon>
        <taxon>Euteleostomi</taxon>
        <taxon>Actinopterygii</taxon>
        <taxon>Neopterygii</taxon>
        <taxon>Teleostei</taxon>
        <taxon>Elopiformes</taxon>
        <taxon>Megalopidae</taxon>
        <taxon>Megalops</taxon>
    </lineage>
</organism>
<dbReference type="Pfam" id="PF00153">
    <property type="entry name" value="Mito_carr"/>
    <property type="match status" value="1"/>
</dbReference>
<reference evidence="11" key="1">
    <citation type="submission" date="2021-01" db="EMBL/GenBank/DDBJ databases">
        <authorList>
            <person name="Zahm M."/>
            <person name="Roques C."/>
            <person name="Cabau C."/>
            <person name="Klopp C."/>
            <person name="Donnadieu C."/>
            <person name="Jouanno E."/>
            <person name="Lampietro C."/>
            <person name="Louis A."/>
            <person name="Herpin A."/>
            <person name="Echchiki A."/>
            <person name="Berthelot C."/>
            <person name="Parey E."/>
            <person name="Roest-Crollius H."/>
            <person name="Braasch I."/>
            <person name="Postlethwait J."/>
            <person name="Bobe J."/>
            <person name="Montfort J."/>
            <person name="Bouchez O."/>
            <person name="Begum T."/>
            <person name="Mejri S."/>
            <person name="Adams A."/>
            <person name="Chen W.-J."/>
            <person name="Guiguen Y."/>
        </authorList>
    </citation>
    <scope>NUCLEOTIDE SEQUENCE</scope>
    <source>
        <strain evidence="11">YG-15Mar2019-1</strain>
        <tissue evidence="11">Brain</tissue>
    </source>
</reference>
<dbReference type="Proteomes" id="UP001046870">
    <property type="component" value="Chromosome 5"/>
</dbReference>
<dbReference type="OrthoDB" id="14252at2759"/>
<dbReference type="EMBL" id="JAFDVH010000005">
    <property type="protein sequence ID" value="KAG7477337.1"/>
    <property type="molecule type" value="Genomic_DNA"/>
</dbReference>
<evidence type="ECO:0000313" key="12">
    <source>
        <dbReference type="Proteomes" id="UP001046870"/>
    </source>
</evidence>
<evidence type="ECO:0000256" key="8">
    <source>
        <dbReference type="ARBA" id="ARBA00023136"/>
    </source>
</evidence>
<comment type="similarity">
    <text evidence="2 10">Belongs to the mitochondrial carrier (TC 2.A.29) family.</text>
</comment>
<keyword evidence="3 10" id="KW-0813">Transport</keyword>